<dbReference type="AlphaFoldDB" id="A0A545TUY7"/>
<dbReference type="EMBL" id="VHSG01000009">
    <property type="protein sequence ID" value="TQV81019.1"/>
    <property type="molecule type" value="Genomic_DNA"/>
</dbReference>
<reference evidence="1 2" key="1">
    <citation type="submission" date="2019-06" db="EMBL/GenBank/DDBJ databases">
        <title>Whole genome sequence for Cellvibrionaceae sp. R142.</title>
        <authorList>
            <person name="Wang G."/>
        </authorList>
    </citation>
    <scope>NUCLEOTIDE SEQUENCE [LARGE SCALE GENOMIC DNA]</scope>
    <source>
        <strain evidence="1 2">R142</strain>
    </source>
</reference>
<organism evidence="1 2">
    <name type="scientific">Exilibacterium tricleocarpae</name>
    <dbReference type="NCBI Taxonomy" id="2591008"/>
    <lineage>
        <taxon>Bacteria</taxon>
        <taxon>Pseudomonadati</taxon>
        <taxon>Pseudomonadota</taxon>
        <taxon>Gammaproteobacteria</taxon>
        <taxon>Cellvibrionales</taxon>
        <taxon>Cellvibrionaceae</taxon>
        <taxon>Exilibacterium</taxon>
    </lineage>
</organism>
<dbReference type="OrthoDB" id="7057261at2"/>
<dbReference type="PROSITE" id="PS51257">
    <property type="entry name" value="PROKAR_LIPOPROTEIN"/>
    <property type="match status" value="1"/>
</dbReference>
<gene>
    <name evidence="1" type="ORF">FKG94_10000</name>
</gene>
<name>A0A545TUY7_9GAMM</name>
<accession>A0A545TUY7</accession>
<comment type="caution">
    <text evidence="1">The sequence shown here is derived from an EMBL/GenBank/DDBJ whole genome shotgun (WGS) entry which is preliminary data.</text>
</comment>
<keyword evidence="2" id="KW-1185">Reference proteome</keyword>
<evidence type="ECO:0000313" key="1">
    <source>
        <dbReference type="EMBL" id="TQV81019.1"/>
    </source>
</evidence>
<dbReference type="Proteomes" id="UP000319732">
    <property type="component" value="Unassembled WGS sequence"/>
</dbReference>
<dbReference type="RefSeq" id="WP_142904072.1">
    <property type="nucleotide sequence ID" value="NZ_ML660091.1"/>
</dbReference>
<evidence type="ECO:0000313" key="2">
    <source>
        <dbReference type="Proteomes" id="UP000319732"/>
    </source>
</evidence>
<proteinExistence type="predicted"/>
<sequence length="817" mass="88948">MIKHCDSASRWVGLLAGLTLTACTTVSQTDISYAEALLAEWGTATASSPILSRKKDHYKFNLKKDADSFYATAKSEINAGIARHTQRVTSVLLAGSTQANSVSKGLFDAQKQKFSAVQTAALSDNEKSRIDNEQKFLMEQARLNYGICLNAADSELAIAATLQDTDKISALNSQALARRNGCFSEYLNRIAPQSPAADTLHPGLPEDNVPALSRIQSLPFQAKEALLTPYSTNDISGLSGSPALPDHEAIAQAATNNFHKAMFTTLGGENVGNALFGVAMVSVNPGWRTRQNYKAVVNIQPQLIYKRATRKTTLNYLKDSTVPAELRAAIAYQVGEGCEEKNLAPLCKNHEALLHSLKTNWQHDSHADVVSNPSAVTVTAISPVSYGQTLDLKNRQLTQLHLTTMLAAALQNAGLEKAAEFYVDFSKQQRLDFASRNKRNNVNVFSHGNSVIGIEVGPEFLAAAAGREGSAWRLQRQTIPVLLAIDIVDEKDDHYRPIFVKSCKPHDDLEHYCLLEPKLQFVNTHRWLPIDKNRFNIPFLPERKLLSTKQLTDVQKTLRNACGEEPKDTGRQNNQFLQARCNELRAKLLGHYNYSSLPILAQAKPKPAIQHIYPDKVTLAVADGKVKPKQVRFIVSGSDLRTLAAGDNTDITGQIAPYFDGQAVEAAALVGDSIVIDMRITDNKGPVMFKIGYEGGSINSGTSPATLAQVLTKVSSQGPNEVQYVIKSDAIGAELTLPPGQRDLPEQVGKLLQTIHTPPNPATGVVALPGTCAYLVTQKPNLVTQLGDCTAGTDERAPEYLSPIHSESAKTDLVTQE</sequence>
<protein>
    <submittedName>
        <fullName evidence="1">Uncharacterized protein</fullName>
    </submittedName>
</protein>